<gene>
    <name evidence="2" type="ORF">FPSE_11747</name>
</gene>
<dbReference type="RefSeq" id="XP_009263139.1">
    <property type="nucleotide sequence ID" value="XM_009264864.1"/>
</dbReference>
<evidence type="ECO:0000313" key="2">
    <source>
        <dbReference type="EMBL" id="EKJ67936.1"/>
    </source>
</evidence>
<keyword evidence="3" id="KW-1185">Reference proteome</keyword>
<evidence type="ECO:0000256" key="1">
    <source>
        <dbReference type="SAM" id="MobiDB-lite"/>
    </source>
</evidence>
<organism evidence="2 3">
    <name type="scientific">Fusarium pseudograminearum (strain CS3096)</name>
    <name type="common">Wheat and barley crown-rot fungus</name>
    <dbReference type="NCBI Taxonomy" id="1028729"/>
    <lineage>
        <taxon>Eukaryota</taxon>
        <taxon>Fungi</taxon>
        <taxon>Dikarya</taxon>
        <taxon>Ascomycota</taxon>
        <taxon>Pezizomycotina</taxon>
        <taxon>Sordariomycetes</taxon>
        <taxon>Hypocreomycetidae</taxon>
        <taxon>Hypocreales</taxon>
        <taxon>Nectriaceae</taxon>
        <taxon>Fusarium</taxon>
    </lineage>
</organism>
<dbReference type="Proteomes" id="UP000007978">
    <property type="component" value="Chromosome 4"/>
</dbReference>
<feature type="region of interest" description="Disordered" evidence="1">
    <location>
        <begin position="27"/>
        <end position="79"/>
    </location>
</feature>
<sequence length="79" mass="9032">MSETRTLSNQSMGFASFINPRKSFVSENHHNSHTVKRFGLIQTGRKPKKSFNTPEEEAPPAITSRRPELDLQASLGRYW</sequence>
<dbReference type="AlphaFoldDB" id="K3U9J8"/>
<protein>
    <submittedName>
        <fullName evidence="2">Uncharacterized protein</fullName>
    </submittedName>
</protein>
<dbReference type="GeneID" id="20370364"/>
<comment type="caution">
    <text evidence="2">The sequence shown here is derived from an EMBL/GenBank/DDBJ whole genome shotgun (WGS) entry which is preliminary data.</text>
</comment>
<dbReference type="HOGENOM" id="CLU_2606162_0_0_1"/>
<evidence type="ECO:0000313" key="3">
    <source>
        <dbReference type="Proteomes" id="UP000007978"/>
    </source>
</evidence>
<reference evidence="2 3" key="1">
    <citation type="journal article" date="2012" name="PLoS Pathog.">
        <title>Comparative pathogenomics reveals horizontally acquired novel virulence genes in fungi infecting cereal hosts.</title>
        <authorList>
            <person name="Gardiner D.M."/>
            <person name="McDonald M.C."/>
            <person name="Covarelli L."/>
            <person name="Solomon P.S."/>
            <person name="Rusu A.G."/>
            <person name="Marshall M."/>
            <person name="Kazan K."/>
            <person name="Chakraborty S."/>
            <person name="McDonald B.A."/>
            <person name="Manners J.M."/>
        </authorList>
    </citation>
    <scope>NUCLEOTIDE SEQUENCE [LARGE SCALE GENOMIC DNA]</scope>
    <source>
        <strain evidence="2 3">CS3096</strain>
    </source>
</reference>
<proteinExistence type="predicted"/>
<dbReference type="EMBL" id="AFNW01000612">
    <property type="protein sequence ID" value="EKJ67936.1"/>
    <property type="molecule type" value="Genomic_DNA"/>
</dbReference>
<accession>K3U9J8</accession>
<dbReference type="KEGG" id="fpu:FPSE_11747"/>
<name>K3U9J8_FUSPC</name>